<gene>
    <name evidence="1" type="ORF">ICHIAU1_19280</name>
</gene>
<dbReference type="AlphaFoldDB" id="A0A7R6R2K8"/>
<accession>A0A7R6R2K8</accession>
<reference evidence="2" key="1">
    <citation type="submission" date="2020-01" db="EMBL/GenBank/DDBJ databases">
        <title>Phosphoaccumulans saitamaens gen. nov., sp. nov., a polyphosphate accumulating bacterium isolated from surface river water.</title>
        <authorList>
            <person name="Watanabe K."/>
            <person name="Suda W."/>
        </authorList>
    </citation>
    <scope>NUCLEOTIDE SEQUENCE [LARGE SCALE GENOMIC DNA]</scope>
    <source>
        <strain evidence="2">ICHIAU1</strain>
    </source>
</reference>
<proteinExistence type="predicted"/>
<sequence length="286" mass="31976">MTDAPREITDLFTKESLNANGGVTMLRCADEDRKTLYLTNANDQKLLKIVVKNEGCSESDGPYAQIKIVPYGIKRALVWRDLPSDPLHPILHDDVTLTYHGGKGTGQTPKVHVKATTGYRTLIDDSLELPSDLDVPVPVFSLETGFANQRALVNPVAKKCHCLAAGSQGPVRYDVYVASASMDIPAFVDSMYFFNLFWTQDYLIASKDYPLTSGLIIAPITFFRMGDYQVVVRRSVSKYCGRPRLQFCSNKNFYDKLMNRRTARPNTDGTLTWSTMALDEARLRGS</sequence>
<dbReference type="EMBL" id="AP022345">
    <property type="protein sequence ID" value="BBU69645.1"/>
    <property type="molecule type" value="Genomic_DNA"/>
</dbReference>
<organism evidence="1 2">
    <name type="scientific">Fluviibacter phosphoraccumulans</name>
    <dbReference type="NCBI Taxonomy" id="1751046"/>
    <lineage>
        <taxon>Bacteria</taxon>
        <taxon>Pseudomonadati</taxon>
        <taxon>Pseudomonadota</taxon>
        <taxon>Betaproteobacteria</taxon>
        <taxon>Rhodocyclales</taxon>
        <taxon>Fluviibacteraceae</taxon>
        <taxon>Fluviibacter</taxon>
    </lineage>
</organism>
<dbReference type="Proteomes" id="UP000463961">
    <property type="component" value="Chromosome"/>
</dbReference>
<evidence type="ECO:0000313" key="1">
    <source>
        <dbReference type="EMBL" id="BBU69645.1"/>
    </source>
</evidence>
<evidence type="ECO:0000313" key="2">
    <source>
        <dbReference type="Proteomes" id="UP000463961"/>
    </source>
</evidence>
<name>A0A7R6R2K8_9RHOO</name>
<protein>
    <submittedName>
        <fullName evidence="1">Uncharacterized protein</fullName>
    </submittedName>
</protein>
<keyword evidence="2" id="KW-1185">Reference proteome</keyword>
<dbReference type="RefSeq" id="WP_162049658.1">
    <property type="nucleotide sequence ID" value="NZ_AP022345.1"/>
</dbReference>